<reference evidence="8" key="1">
    <citation type="submission" date="2023-07" db="EMBL/GenBank/DDBJ databases">
        <title>Yangia mangrovi SAOS 153D genome.</title>
        <authorList>
            <person name="Verma A."/>
            <person name="Pal Y."/>
            <person name="Sundharam S."/>
            <person name="Bisht B."/>
            <person name="Srinivasan K."/>
        </authorList>
    </citation>
    <scope>NUCLEOTIDE SEQUENCE [LARGE SCALE GENOMIC DNA]</scope>
    <source>
        <strain evidence="8">SAOS 153D</strain>
    </source>
</reference>
<protein>
    <submittedName>
        <fullName evidence="7">Precorrin-6y C5,15-methyltransferase (Decarboxylating) subunit CbiE</fullName>
    </submittedName>
</protein>
<sequence length="404" mass="42659">MSEAVTSAFPWLSIIGLGEDGPEGLCTASRGALAAAEIVMGPARHLSLLAEAGARRIAWPVPFAEGLPQLLALRGQRVAVLASGDPFWFGAGAVLARHLECGEWQAFPGRSSFSLAAARMGWPLEGTECFGLHAAPLSRLRPRLAPGRRMLVLLRDGAAVQALADYLAAEGFGGSQLALMEALGGPRERRTDARAEALPARSFSHPVCAAVAVAGEGAVLPLASGRPDGWFESDGQITKRPIRALTLSALAPRPFEHLWDIGGGSGSVGIEWLLCDPTLDASTIEPRAERAARIAANAARLGAHRLRVVEGSAPKALAQLERPDAVFIGGGLSRELLDWLDNHLPEGTRLVANAVTLESEALLTEAQARRGGELLRIALSSAEALGPRRGWKAAYPIVQWSHVT</sequence>
<evidence type="ECO:0000313" key="7">
    <source>
        <dbReference type="EMBL" id="MCT4373620.1"/>
    </source>
</evidence>
<dbReference type="InterPro" id="IPR035996">
    <property type="entry name" value="4pyrrol_Methylase_sf"/>
</dbReference>
<dbReference type="InterPro" id="IPR006365">
    <property type="entry name" value="Cbl_synth_CobL"/>
</dbReference>
<keyword evidence="3" id="KW-0489">Methyltransferase</keyword>
<dbReference type="Pfam" id="PF00590">
    <property type="entry name" value="TP_methylase"/>
    <property type="match status" value="1"/>
</dbReference>
<comment type="pathway">
    <text evidence="1">Cofactor biosynthesis; adenosylcobalamin biosynthesis.</text>
</comment>
<evidence type="ECO:0000256" key="5">
    <source>
        <dbReference type="ARBA" id="ARBA00022691"/>
    </source>
</evidence>
<dbReference type="PANTHER" id="PTHR43182">
    <property type="entry name" value="COBALT-PRECORRIN-6B C(15)-METHYLTRANSFERASE (DECARBOXYLATING)"/>
    <property type="match status" value="1"/>
</dbReference>
<gene>
    <name evidence="7" type="primary">cbiE</name>
    <name evidence="7" type="ORF">CLG85_026335</name>
</gene>
<feature type="domain" description="Tetrapyrrole methylase" evidence="6">
    <location>
        <begin position="12"/>
        <end position="197"/>
    </location>
</feature>
<dbReference type="Gene3D" id="3.40.50.150">
    <property type="entry name" value="Vaccinia Virus protein VP39"/>
    <property type="match status" value="1"/>
</dbReference>
<dbReference type="InterPro" id="IPR012818">
    <property type="entry name" value="CbiE"/>
</dbReference>
<evidence type="ECO:0000256" key="2">
    <source>
        <dbReference type="ARBA" id="ARBA00022573"/>
    </source>
</evidence>
<dbReference type="NCBIfam" id="TIGR02467">
    <property type="entry name" value="CbiE"/>
    <property type="match status" value="1"/>
</dbReference>
<keyword evidence="5" id="KW-0949">S-adenosyl-L-methionine</keyword>
<dbReference type="InterPro" id="IPR014777">
    <property type="entry name" value="4pyrrole_Mease_sub1"/>
</dbReference>
<dbReference type="InterPro" id="IPR000878">
    <property type="entry name" value="4pyrrol_Mease"/>
</dbReference>
<name>A0ABT2KS36_9RHOB</name>
<evidence type="ECO:0000256" key="4">
    <source>
        <dbReference type="ARBA" id="ARBA00022679"/>
    </source>
</evidence>
<keyword evidence="4" id="KW-0808">Transferase</keyword>
<dbReference type="CDD" id="cd11644">
    <property type="entry name" value="Precorrin-6Y-MT"/>
    <property type="match status" value="1"/>
</dbReference>
<accession>A0ABT2KS36</accession>
<dbReference type="PANTHER" id="PTHR43182:SF1">
    <property type="entry name" value="COBALT-PRECORRIN-7 C(5)-METHYLTRANSFERASE"/>
    <property type="match status" value="1"/>
</dbReference>
<dbReference type="SUPFAM" id="SSF53790">
    <property type="entry name" value="Tetrapyrrole methylase"/>
    <property type="match status" value="1"/>
</dbReference>
<keyword evidence="2" id="KW-0169">Cobalamin biosynthesis</keyword>
<dbReference type="InterPro" id="IPR014008">
    <property type="entry name" value="Cbl_synth_MTase_CbiT"/>
</dbReference>
<evidence type="ECO:0000313" key="8">
    <source>
        <dbReference type="Proteomes" id="UP000217448"/>
    </source>
</evidence>
<evidence type="ECO:0000259" key="6">
    <source>
        <dbReference type="Pfam" id="PF00590"/>
    </source>
</evidence>
<dbReference type="PIRSF" id="PIRSF036428">
    <property type="entry name" value="CobL"/>
    <property type="match status" value="1"/>
</dbReference>
<dbReference type="Proteomes" id="UP000217448">
    <property type="component" value="Unassembled WGS sequence"/>
</dbReference>
<dbReference type="NCBIfam" id="TIGR02469">
    <property type="entry name" value="CbiT"/>
    <property type="match status" value="1"/>
</dbReference>
<dbReference type="Gene3D" id="3.40.1010.10">
    <property type="entry name" value="Cobalt-precorrin-4 Transmethylase, Domain 1"/>
    <property type="match status" value="1"/>
</dbReference>
<dbReference type="RefSeq" id="WP_260350342.1">
    <property type="nucleotide sequence ID" value="NZ_NTHN02000111.1"/>
</dbReference>
<dbReference type="InterPro" id="IPR029063">
    <property type="entry name" value="SAM-dependent_MTases_sf"/>
</dbReference>
<evidence type="ECO:0000256" key="3">
    <source>
        <dbReference type="ARBA" id="ARBA00022603"/>
    </source>
</evidence>
<dbReference type="EMBL" id="NTHN02000111">
    <property type="protein sequence ID" value="MCT4373620.1"/>
    <property type="molecule type" value="Genomic_DNA"/>
</dbReference>
<comment type="caution">
    <text evidence="7">The sequence shown here is derived from an EMBL/GenBank/DDBJ whole genome shotgun (WGS) entry which is preliminary data.</text>
</comment>
<dbReference type="InterPro" id="IPR050714">
    <property type="entry name" value="Cobalamin_biosynth_MTase"/>
</dbReference>
<evidence type="ECO:0000256" key="1">
    <source>
        <dbReference type="ARBA" id="ARBA00004953"/>
    </source>
</evidence>
<organism evidence="7 8">
    <name type="scientific">Alloyangia mangrovi</name>
    <dbReference type="NCBI Taxonomy" id="1779329"/>
    <lineage>
        <taxon>Bacteria</taxon>
        <taxon>Pseudomonadati</taxon>
        <taxon>Pseudomonadota</taxon>
        <taxon>Alphaproteobacteria</taxon>
        <taxon>Rhodobacterales</taxon>
        <taxon>Roseobacteraceae</taxon>
        <taxon>Alloyangia</taxon>
    </lineage>
</organism>
<keyword evidence="8" id="KW-1185">Reference proteome</keyword>
<dbReference type="SUPFAM" id="SSF53335">
    <property type="entry name" value="S-adenosyl-L-methionine-dependent methyltransferases"/>
    <property type="match status" value="1"/>
</dbReference>
<proteinExistence type="predicted"/>